<feature type="compositionally biased region" description="Basic and acidic residues" evidence="1">
    <location>
        <begin position="1"/>
        <end position="29"/>
    </location>
</feature>
<proteinExistence type="predicted"/>
<reference evidence="2 3" key="1">
    <citation type="submission" date="2018-05" db="EMBL/GenBank/DDBJ databases">
        <title>Genomic Encyclopedia of Type Strains, Phase IV (KMG-IV): sequencing the most valuable type-strain genomes for metagenomic binning, comparative biology and taxonomic classification.</title>
        <authorList>
            <person name="Goeker M."/>
        </authorList>
    </citation>
    <scope>NUCLEOTIDE SEQUENCE [LARGE SCALE GENOMIC DNA]</scope>
    <source>
        <strain evidence="2 3">DSM 3183</strain>
    </source>
</reference>
<protein>
    <recommendedName>
        <fullName evidence="4">DUF465 domain-containing protein</fullName>
    </recommendedName>
</protein>
<dbReference type="EMBL" id="QJJM01000006">
    <property type="protein sequence ID" value="PXW76059.1"/>
    <property type="molecule type" value="Genomic_DNA"/>
</dbReference>
<dbReference type="Proteomes" id="UP000248014">
    <property type="component" value="Unassembled WGS sequence"/>
</dbReference>
<evidence type="ECO:0000256" key="1">
    <source>
        <dbReference type="SAM" id="MobiDB-lite"/>
    </source>
</evidence>
<dbReference type="OrthoDB" id="7392037at2"/>
<dbReference type="InterPro" id="IPR007420">
    <property type="entry name" value="DUF465"/>
</dbReference>
<comment type="caution">
    <text evidence="2">The sequence shown here is derived from an EMBL/GenBank/DDBJ whole genome shotgun (WGS) entry which is preliminary data.</text>
</comment>
<evidence type="ECO:0000313" key="2">
    <source>
        <dbReference type="EMBL" id="PXW76059.1"/>
    </source>
</evidence>
<dbReference type="InterPro" id="IPR038444">
    <property type="entry name" value="DUF465_sf"/>
</dbReference>
<keyword evidence="3" id="KW-1185">Reference proteome</keyword>
<gene>
    <name evidence="2" type="ORF">C7451_106225</name>
</gene>
<dbReference type="Gene3D" id="6.10.280.50">
    <property type="match status" value="1"/>
</dbReference>
<organism evidence="2 3">
    <name type="scientific">Blastomonas natatoria</name>
    <dbReference type="NCBI Taxonomy" id="34015"/>
    <lineage>
        <taxon>Bacteria</taxon>
        <taxon>Pseudomonadati</taxon>
        <taxon>Pseudomonadota</taxon>
        <taxon>Alphaproteobacteria</taxon>
        <taxon>Sphingomonadales</taxon>
        <taxon>Sphingomonadaceae</taxon>
        <taxon>Blastomonas</taxon>
    </lineage>
</organism>
<accession>A0A2V3VHG3</accession>
<dbReference type="RefSeq" id="WP_023838338.1">
    <property type="nucleotide sequence ID" value="NZ_QJJM01000006.1"/>
</dbReference>
<dbReference type="Pfam" id="PF04325">
    <property type="entry name" value="DUF465"/>
    <property type="match status" value="1"/>
</dbReference>
<dbReference type="AlphaFoldDB" id="A0A2V3VHG3"/>
<evidence type="ECO:0000313" key="3">
    <source>
        <dbReference type="Proteomes" id="UP000248014"/>
    </source>
</evidence>
<evidence type="ECO:0008006" key="4">
    <source>
        <dbReference type="Google" id="ProtNLM"/>
    </source>
</evidence>
<name>A0A2V3VHG3_9SPHN</name>
<sequence>MLNDSHTEALKAKHAGIERMIHDEERRPAPDTALIAKLKKQKLRIKEEISLH</sequence>
<feature type="region of interest" description="Disordered" evidence="1">
    <location>
        <begin position="1"/>
        <end position="33"/>
    </location>
</feature>